<dbReference type="AlphaFoldDB" id="A0A2I1HJQ9"/>
<organism evidence="1 2">
    <name type="scientific">Rhizophagus irregularis</name>
    <dbReference type="NCBI Taxonomy" id="588596"/>
    <lineage>
        <taxon>Eukaryota</taxon>
        <taxon>Fungi</taxon>
        <taxon>Fungi incertae sedis</taxon>
        <taxon>Mucoromycota</taxon>
        <taxon>Glomeromycotina</taxon>
        <taxon>Glomeromycetes</taxon>
        <taxon>Glomerales</taxon>
        <taxon>Glomeraceae</taxon>
        <taxon>Rhizophagus</taxon>
    </lineage>
</organism>
<dbReference type="EMBL" id="LLXI01003376">
    <property type="protein sequence ID" value="PKY59127.1"/>
    <property type="molecule type" value="Genomic_DNA"/>
</dbReference>
<protein>
    <submittedName>
        <fullName evidence="1">Uncharacterized protein</fullName>
    </submittedName>
</protein>
<gene>
    <name evidence="1" type="ORF">RhiirA4_481616</name>
</gene>
<sequence length="65" mass="7435">MDNGKTSEHPIYLTLGNIAKDISQKRSKSFRLAKRVLYQYTLNILTRSLLDYNGGFDLQTDNGIK</sequence>
<proteinExistence type="predicted"/>
<dbReference type="Proteomes" id="UP000234323">
    <property type="component" value="Unassembled WGS sequence"/>
</dbReference>
<keyword evidence="2" id="KW-1185">Reference proteome</keyword>
<dbReference type="VEuPathDB" id="FungiDB:RhiirA1_473851"/>
<evidence type="ECO:0000313" key="1">
    <source>
        <dbReference type="EMBL" id="PKY59127.1"/>
    </source>
</evidence>
<reference evidence="1 2" key="1">
    <citation type="submission" date="2015-10" db="EMBL/GenBank/DDBJ databases">
        <title>Genome analyses suggest a sexual origin of heterokaryosis in a supposedly ancient asexual fungus.</title>
        <authorList>
            <person name="Ropars J."/>
            <person name="Sedzielewska K."/>
            <person name="Noel J."/>
            <person name="Charron P."/>
            <person name="Farinelli L."/>
            <person name="Marton T."/>
            <person name="Kruger M."/>
            <person name="Pelin A."/>
            <person name="Brachmann A."/>
            <person name="Corradi N."/>
        </authorList>
    </citation>
    <scope>NUCLEOTIDE SEQUENCE [LARGE SCALE GENOMIC DNA]</scope>
    <source>
        <strain evidence="1 2">A4</strain>
    </source>
</reference>
<accession>A0A2I1HJQ9</accession>
<evidence type="ECO:0000313" key="2">
    <source>
        <dbReference type="Proteomes" id="UP000234323"/>
    </source>
</evidence>
<comment type="caution">
    <text evidence="1">The sequence shown here is derived from an EMBL/GenBank/DDBJ whole genome shotgun (WGS) entry which is preliminary data.</text>
</comment>
<name>A0A2I1HJQ9_9GLOM</name>